<accession>A0A3P7J397</accession>
<dbReference type="PANTHER" id="PTHR42881">
    <property type="entry name" value="PROLYL ENDOPEPTIDASE"/>
    <property type="match status" value="1"/>
</dbReference>
<keyword evidence="4" id="KW-0378">Hydrolase</keyword>
<dbReference type="PRINTS" id="PR00862">
    <property type="entry name" value="PROLIGOPTASE"/>
</dbReference>
<dbReference type="GO" id="GO:0006508">
    <property type="term" value="P:proteolysis"/>
    <property type="evidence" value="ECO:0007669"/>
    <property type="project" value="UniProtKB-KW"/>
</dbReference>
<evidence type="ECO:0000256" key="4">
    <source>
        <dbReference type="RuleBase" id="RU368024"/>
    </source>
</evidence>
<sequence length="161" mass="17838">MPYFSSDILFVKHFKGIIATANIRGGGLAISGTSNGGLLVAVCAQQRPDLFGAVVGDVGLYDMLRYHKFTLASSWIGEYGNPDDAKDFKYIYKYSPLHNLRYPLSGQWPSTLIMTGDHDDRVVPSHTLKYAATLYEMVKGHPEQMNPLLFRIEKNVGHTGG</sequence>
<dbReference type="InterPro" id="IPR001375">
    <property type="entry name" value="Peptidase_S9_cat"/>
</dbReference>
<keyword evidence="4" id="KW-0720">Serine protease</keyword>
<dbReference type="EMBL" id="UYYB01017877">
    <property type="protein sequence ID" value="VDM70857.1"/>
    <property type="molecule type" value="Genomic_DNA"/>
</dbReference>
<dbReference type="GO" id="GO:0070012">
    <property type="term" value="F:oligopeptidase activity"/>
    <property type="evidence" value="ECO:0007669"/>
    <property type="project" value="TreeGrafter"/>
</dbReference>
<keyword evidence="4" id="KW-0645">Protease</keyword>
<proteinExistence type="inferred from homology"/>
<keyword evidence="7" id="KW-1185">Reference proteome</keyword>
<evidence type="ECO:0000256" key="2">
    <source>
        <dbReference type="ARBA" id="ARBA00005228"/>
    </source>
</evidence>
<evidence type="ECO:0000256" key="3">
    <source>
        <dbReference type="ARBA" id="ARBA00016310"/>
    </source>
</evidence>
<dbReference type="InterPro" id="IPR002470">
    <property type="entry name" value="Peptidase_S9A"/>
</dbReference>
<evidence type="ECO:0000313" key="7">
    <source>
        <dbReference type="Proteomes" id="UP000270094"/>
    </source>
</evidence>
<dbReference type="AlphaFoldDB" id="A0A3P7J397"/>
<evidence type="ECO:0000313" key="6">
    <source>
        <dbReference type="EMBL" id="VDM70857.1"/>
    </source>
</evidence>
<comment type="catalytic activity">
    <reaction evidence="1">
        <text>Hydrolysis of Pro-|-Xaa &gt;&gt; Ala-|-Xaa in oligopeptides.</text>
        <dbReference type="EC" id="3.4.21.26"/>
    </reaction>
</comment>
<organism evidence="6 7">
    <name type="scientific">Strongylus vulgaris</name>
    <name type="common">Blood worm</name>
    <dbReference type="NCBI Taxonomy" id="40348"/>
    <lineage>
        <taxon>Eukaryota</taxon>
        <taxon>Metazoa</taxon>
        <taxon>Ecdysozoa</taxon>
        <taxon>Nematoda</taxon>
        <taxon>Chromadorea</taxon>
        <taxon>Rhabditida</taxon>
        <taxon>Rhabditina</taxon>
        <taxon>Rhabditomorpha</taxon>
        <taxon>Strongyloidea</taxon>
        <taxon>Strongylidae</taxon>
        <taxon>Strongylus</taxon>
    </lineage>
</organism>
<evidence type="ECO:0000259" key="5">
    <source>
        <dbReference type="Pfam" id="PF00326"/>
    </source>
</evidence>
<protein>
    <recommendedName>
        <fullName evidence="3 4">Prolyl endopeptidase</fullName>
        <ecNumber evidence="4">3.4.21.-</ecNumber>
    </recommendedName>
</protein>
<reference evidence="6 7" key="1">
    <citation type="submission" date="2018-11" db="EMBL/GenBank/DDBJ databases">
        <authorList>
            <consortium name="Pathogen Informatics"/>
        </authorList>
    </citation>
    <scope>NUCLEOTIDE SEQUENCE [LARGE SCALE GENOMIC DNA]</scope>
</reference>
<dbReference type="Proteomes" id="UP000270094">
    <property type="component" value="Unassembled WGS sequence"/>
</dbReference>
<comment type="similarity">
    <text evidence="2 4">Belongs to the peptidase S9A family.</text>
</comment>
<feature type="domain" description="Peptidase S9 prolyl oligopeptidase catalytic" evidence="5">
    <location>
        <begin position="22"/>
        <end position="160"/>
    </location>
</feature>
<name>A0A3P7J397_STRVU</name>
<gene>
    <name evidence="6" type="ORF">SVUK_LOCUS5855</name>
</gene>
<evidence type="ECO:0000256" key="1">
    <source>
        <dbReference type="ARBA" id="ARBA00001070"/>
    </source>
</evidence>
<dbReference type="GO" id="GO:0005829">
    <property type="term" value="C:cytosol"/>
    <property type="evidence" value="ECO:0007669"/>
    <property type="project" value="TreeGrafter"/>
</dbReference>
<dbReference type="EC" id="3.4.21.-" evidence="4"/>
<dbReference type="SUPFAM" id="SSF53474">
    <property type="entry name" value="alpha/beta-Hydrolases"/>
    <property type="match status" value="1"/>
</dbReference>
<dbReference type="InterPro" id="IPR029058">
    <property type="entry name" value="AB_hydrolase_fold"/>
</dbReference>
<dbReference type="Gene3D" id="3.40.50.1820">
    <property type="entry name" value="alpha/beta hydrolase"/>
    <property type="match status" value="1"/>
</dbReference>
<dbReference type="PANTHER" id="PTHR42881:SF2">
    <property type="entry name" value="PROLYL ENDOPEPTIDASE"/>
    <property type="match status" value="1"/>
</dbReference>
<dbReference type="GO" id="GO:0004252">
    <property type="term" value="F:serine-type endopeptidase activity"/>
    <property type="evidence" value="ECO:0007669"/>
    <property type="project" value="UniProtKB-UniRule"/>
</dbReference>
<feature type="non-terminal residue" evidence="6">
    <location>
        <position position="161"/>
    </location>
</feature>
<dbReference type="Pfam" id="PF00326">
    <property type="entry name" value="Peptidase_S9"/>
    <property type="match status" value="1"/>
</dbReference>
<dbReference type="OrthoDB" id="248387at2759"/>
<dbReference type="InterPro" id="IPR051167">
    <property type="entry name" value="Prolyl_oligopep/macrocyclase"/>
</dbReference>